<evidence type="ECO:0000313" key="1">
    <source>
        <dbReference type="EMBL" id="STY93068.1"/>
    </source>
</evidence>
<sequence length="156" mass="17854">MNHTAPYVSREDMVALCSKIELIQLSRDNLENHYDYEGTEPDWAVVDKAISHACQVADGYLAGRYALPLQSVPTLLNTWCGDIARYWLHKRRINASEMPKPLQTAYDDALKMLNLVQNGKMHLFATDLAKNENALHKERGAYRVRSRGKSDWSGYR</sequence>
<dbReference type="AlphaFoldDB" id="A0A378PYN9"/>
<protein>
    <submittedName>
        <fullName evidence="1">Mu-like prophage protein gp36</fullName>
    </submittedName>
</protein>
<dbReference type="Pfam" id="PF07030">
    <property type="entry name" value="Phage_Mu_Gp36"/>
    <property type="match status" value="1"/>
</dbReference>
<dbReference type="InterPro" id="IPR009752">
    <property type="entry name" value="Phage_Mu_GpJ"/>
</dbReference>
<dbReference type="Proteomes" id="UP000254133">
    <property type="component" value="Unassembled WGS sequence"/>
</dbReference>
<dbReference type="EMBL" id="UGPZ01000003">
    <property type="protein sequence ID" value="STY93068.1"/>
    <property type="molecule type" value="Genomic_DNA"/>
</dbReference>
<proteinExistence type="predicted"/>
<organism evidence="1 2">
    <name type="scientific">Moraxella bovis</name>
    <dbReference type="NCBI Taxonomy" id="476"/>
    <lineage>
        <taxon>Bacteria</taxon>
        <taxon>Pseudomonadati</taxon>
        <taxon>Pseudomonadota</taxon>
        <taxon>Gammaproteobacteria</taxon>
        <taxon>Moraxellales</taxon>
        <taxon>Moraxellaceae</taxon>
        <taxon>Moraxella</taxon>
    </lineage>
</organism>
<accession>A0A378PYN9</accession>
<gene>
    <name evidence="1" type="ORF">NCTC9426_01783</name>
</gene>
<reference evidence="1 2" key="1">
    <citation type="submission" date="2018-06" db="EMBL/GenBank/DDBJ databases">
        <authorList>
            <consortium name="Pathogen Informatics"/>
            <person name="Doyle S."/>
        </authorList>
    </citation>
    <scope>NUCLEOTIDE SEQUENCE [LARGE SCALE GENOMIC DNA]</scope>
    <source>
        <strain evidence="1 2">NCTC9426</strain>
    </source>
</reference>
<name>A0A378PYN9_MORBO</name>
<dbReference type="RefSeq" id="WP_115369511.1">
    <property type="nucleotide sequence ID" value="NZ_UGPZ01000003.1"/>
</dbReference>
<evidence type="ECO:0000313" key="2">
    <source>
        <dbReference type="Proteomes" id="UP000254133"/>
    </source>
</evidence>